<dbReference type="AlphaFoldDB" id="A0AB33K8N0"/>
<evidence type="ECO:0000256" key="1">
    <source>
        <dbReference type="SAM" id="MobiDB-lite"/>
    </source>
</evidence>
<accession>A0AB33K8N0</accession>
<reference evidence="3" key="1">
    <citation type="submission" date="2024-07" db="EMBL/GenBank/DDBJ databases">
        <title>Complete genome sequences of cellulolytic bacteria, Kitasatospora sp. CMC57 and Streptomyces sp. CMC78, isolated from Japanese agricultural soil.</title>
        <authorList>
            <person name="Hashimoto T."/>
            <person name="Ito M."/>
            <person name="Iwamoto M."/>
            <person name="Fukahori D."/>
            <person name="Shoda T."/>
            <person name="Sakoda M."/>
            <person name="Morohoshi T."/>
            <person name="Mitsuboshi M."/>
            <person name="Nishizawa T."/>
        </authorList>
    </citation>
    <scope>NUCLEOTIDE SEQUENCE</scope>
    <source>
        <strain evidence="3">CMC78</strain>
    </source>
</reference>
<name>A0AB33K8N0_9ACTN</name>
<protein>
    <recommendedName>
        <fullName evidence="2">Putative adhesin Stv domain-containing protein</fullName>
    </recommendedName>
</protein>
<feature type="region of interest" description="Disordered" evidence="1">
    <location>
        <begin position="1"/>
        <end position="33"/>
    </location>
</feature>
<gene>
    <name evidence="3" type="ORF">SCMC78_19440</name>
</gene>
<proteinExistence type="predicted"/>
<feature type="domain" description="Putative adhesin Stv" evidence="2">
    <location>
        <begin position="33"/>
        <end position="93"/>
    </location>
</feature>
<dbReference type="EMBL" id="AP035884">
    <property type="protein sequence ID" value="BFP52137.1"/>
    <property type="molecule type" value="Genomic_DNA"/>
</dbReference>
<dbReference type="KEGG" id="stcm:SCMC78_19440"/>
<feature type="compositionally biased region" description="Low complexity" evidence="1">
    <location>
        <begin position="1"/>
        <end position="16"/>
    </location>
</feature>
<dbReference type="Pfam" id="PF21527">
    <property type="entry name" value="Stv"/>
    <property type="match status" value="1"/>
</dbReference>
<evidence type="ECO:0000259" key="2">
    <source>
        <dbReference type="Pfam" id="PF21527"/>
    </source>
</evidence>
<dbReference type="InterPro" id="IPR049002">
    <property type="entry name" value="Stv"/>
</dbReference>
<organism evidence="3">
    <name type="scientific">Streptomyces sp. CMC78</name>
    <dbReference type="NCBI Taxonomy" id="3231512"/>
    <lineage>
        <taxon>Bacteria</taxon>
        <taxon>Bacillati</taxon>
        <taxon>Actinomycetota</taxon>
        <taxon>Actinomycetes</taxon>
        <taxon>Kitasatosporales</taxon>
        <taxon>Streptomycetaceae</taxon>
        <taxon>Streptomyces</taxon>
    </lineage>
</organism>
<evidence type="ECO:0000313" key="3">
    <source>
        <dbReference type="EMBL" id="BFP52137.1"/>
    </source>
</evidence>
<sequence length="104" mass="10946">MTTAATTATTGTATTTDPPPSARERGRGPDGRAVVAGHGWYVRGTGDTDMPSDAWGYFHVADGVGLRRSVGLAMEQGKKIKPTEIVGPGKSLPAICRKHCDPRR</sequence>